<gene>
    <name evidence="2" type="ORF">AHIS1636_31970</name>
</gene>
<evidence type="ECO:0000256" key="1">
    <source>
        <dbReference type="SAM" id="Phobius"/>
    </source>
</evidence>
<sequence length="179" mass="20039">MKQWVRLHPRWATALALLVEWLILAVVFLLFGRPLLDASIESGMWTAASGIVWAFESRRSRRTAARLDEHGQVLAYVRYPDSRPGSLSGIWNMGIATPQVGWIDFQPAVYDTLEPSGRPMKIQVLEVRPERRAISGRERKYVSGLGNQAMTVVTETGRVEIAGDPDSLDKLADAAKRRP</sequence>
<name>A0ABQ5MY47_9MICC</name>
<evidence type="ECO:0000313" key="3">
    <source>
        <dbReference type="Proteomes" id="UP001209654"/>
    </source>
</evidence>
<evidence type="ECO:0000313" key="2">
    <source>
        <dbReference type="EMBL" id="GLB68755.1"/>
    </source>
</evidence>
<accession>A0ABQ5MY47</accession>
<dbReference type="EMBL" id="BRVS01000022">
    <property type="protein sequence ID" value="GLB68755.1"/>
    <property type="molecule type" value="Genomic_DNA"/>
</dbReference>
<protein>
    <submittedName>
        <fullName evidence="2">Uncharacterized protein</fullName>
    </submittedName>
</protein>
<comment type="caution">
    <text evidence="2">The sequence shown here is derived from an EMBL/GenBank/DDBJ whole genome shotgun (WGS) entry which is preliminary data.</text>
</comment>
<reference evidence="2 3" key="1">
    <citation type="journal article" date="2023" name="Int. J. Syst. Evol. Microbiol.">
        <title>Arthrobacter mangrovi sp. nov., an actinobacterium isolated from the rhizosphere of a mangrove.</title>
        <authorList>
            <person name="Hamada M."/>
            <person name="Saitou S."/>
            <person name="Enomoto N."/>
            <person name="Nanri K."/>
            <person name="Hidaka K."/>
            <person name="Miura T."/>
            <person name="Tamura T."/>
        </authorList>
    </citation>
    <scope>NUCLEOTIDE SEQUENCE [LARGE SCALE GENOMIC DNA]</scope>
    <source>
        <strain evidence="2 3">NBRC 112813</strain>
    </source>
</reference>
<feature type="transmembrane region" description="Helical" evidence="1">
    <location>
        <begin position="12"/>
        <end position="32"/>
    </location>
</feature>
<proteinExistence type="predicted"/>
<dbReference type="Proteomes" id="UP001209654">
    <property type="component" value="Unassembled WGS sequence"/>
</dbReference>
<keyword evidence="1" id="KW-1133">Transmembrane helix</keyword>
<keyword evidence="3" id="KW-1185">Reference proteome</keyword>
<keyword evidence="1" id="KW-0472">Membrane</keyword>
<keyword evidence="1" id="KW-0812">Transmembrane</keyword>
<organism evidence="2 3">
    <name type="scientific">Arthrobacter mangrovi</name>
    <dbReference type="NCBI Taxonomy" id="2966350"/>
    <lineage>
        <taxon>Bacteria</taxon>
        <taxon>Bacillati</taxon>
        <taxon>Actinomycetota</taxon>
        <taxon>Actinomycetes</taxon>
        <taxon>Micrococcales</taxon>
        <taxon>Micrococcaceae</taxon>
        <taxon>Arthrobacter</taxon>
    </lineage>
</organism>